<gene>
    <name evidence="1" type="ordered locus">Deba_2274</name>
</gene>
<dbReference type="OrthoDB" id="5432020at2"/>
<name>E1QJ94_DESB2</name>
<dbReference type="Pfam" id="PF02635">
    <property type="entry name" value="DsrE"/>
    <property type="match status" value="1"/>
</dbReference>
<keyword evidence="2" id="KW-1185">Reference proteome</keyword>
<dbReference type="AlphaFoldDB" id="E1QJ94"/>
<dbReference type="KEGG" id="dbr:Deba_2274"/>
<dbReference type="PANTHER" id="PTHR37691">
    <property type="entry name" value="BLR3518 PROTEIN"/>
    <property type="match status" value="1"/>
</dbReference>
<dbReference type="STRING" id="644282.Deba_2274"/>
<dbReference type="Gene3D" id="3.40.1260.10">
    <property type="entry name" value="DsrEFH-like"/>
    <property type="match status" value="1"/>
</dbReference>
<proteinExistence type="predicted"/>
<evidence type="ECO:0000313" key="1">
    <source>
        <dbReference type="EMBL" id="ADK85637.1"/>
    </source>
</evidence>
<dbReference type="eggNOG" id="COG1416">
    <property type="taxonomic scope" value="Bacteria"/>
</dbReference>
<protein>
    <submittedName>
        <fullName evidence="1">Uncharacterized protein</fullName>
    </submittedName>
</protein>
<dbReference type="RefSeq" id="WP_013259076.1">
    <property type="nucleotide sequence ID" value="NC_014365.1"/>
</dbReference>
<dbReference type="InterPro" id="IPR027396">
    <property type="entry name" value="DsrEFH-like"/>
</dbReference>
<dbReference type="EMBL" id="CP002085">
    <property type="protein sequence ID" value="ADK85637.1"/>
    <property type="molecule type" value="Genomic_DNA"/>
</dbReference>
<dbReference type="InterPro" id="IPR003787">
    <property type="entry name" value="Sulphur_relay_DsrE/F-like"/>
</dbReference>
<evidence type="ECO:0000313" key="2">
    <source>
        <dbReference type="Proteomes" id="UP000009047"/>
    </source>
</evidence>
<dbReference type="SUPFAM" id="SSF75169">
    <property type="entry name" value="DsrEFH-like"/>
    <property type="match status" value="1"/>
</dbReference>
<sequence>MKHKAVFHVDMAEDKILDVALANIDNYLKAVGQARIVLLFNGPAANFFHDGGGVRAQAFAELAARGVRVALCNNALVKFGVDRDKLPAGVEVVPAGIVELVELQHDGWAYIKP</sequence>
<dbReference type="PANTHER" id="PTHR37691:SF1">
    <property type="entry name" value="BLR3518 PROTEIN"/>
    <property type="match status" value="1"/>
</dbReference>
<organism evidence="1 2">
    <name type="scientific">Desulfarculus baarsii (strain ATCC 33931 / DSM 2075 / LMG 7858 / VKM B-1802 / 2st14)</name>
    <dbReference type="NCBI Taxonomy" id="644282"/>
    <lineage>
        <taxon>Bacteria</taxon>
        <taxon>Pseudomonadati</taxon>
        <taxon>Thermodesulfobacteriota</taxon>
        <taxon>Desulfarculia</taxon>
        <taxon>Desulfarculales</taxon>
        <taxon>Desulfarculaceae</taxon>
        <taxon>Desulfarculus</taxon>
    </lineage>
</organism>
<dbReference type="Proteomes" id="UP000009047">
    <property type="component" value="Chromosome"/>
</dbReference>
<accession>E1QJ94</accession>
<reference evidence="1 2" key="1">
    <citation type="journal article" date="2010" name="Stand. Genomic Sci.">
        <title>Complete genome sequence of Desulfarculus baarsii type strain (2st14).</title>
        <authorList>
            <person name="Sun H."/>
            <person name="Spring S."/>
            <person name="Lapidus A."/>
            <person name="Davenport K."/>
            <person name="Del Rio T.G."/>
            <person name="Tice H."/>
            <person name="Nolan M."/>
            <person name="Copeland A."/>
            <person name="Cheng J.F."/>
            <person name="Lucas S."/>
            <person name="Tapia R."/>
            <person name="Goodwin L."/>
            <person name="Pitluck S."/>
            <person name="Ivanova N."/>
            <person name="Pagani I."/>
            <person name="Mavromatis K."/>
            <person name="Ovchinnikova G."/>
            <person name="Pati A."/>
            <person name="Chen A."/>
            <person name="Palaniappan K."/>
            <person name="Hauser L."/>
            <person name="Chang Y.J."/>
            <person name="Jeffries C.D."/>
            <person name="Detter J.C."/>
            <person name="Han C."/>
            <person name="Rohde M."/>
            <person name="Brambilla E."/>
            <person name="Goker M."/>
            <person name="Woyke T."/>
            <person name="Bristow J."/>
            <person name="Eisen J.A."/>
            <person name="Markowitz V."/>
            <person name="Hugenholtz P."/>
            <person name="Kyrpides N.C."/>
            <person name="Klenk H.P."/>
            <person name="Land M."/>
        </authorList>
    </citation>
    <scope>NUCLEOTIDE SEQUENCE [LARGE SCALE GENOMIC DNA]</scope>
    <source>
        <strain evidence="2">ATCC 33931 / DSM 2075 / LMG 7858 / VKM B-1802 / 2st14</strain>
    </source>
</reference>
<dbReference type="HOGENOM" id="CLU_127515_4_2_7"/>